<gene>
    <name evidence="1" type="ORF">Tco_0893570</name>
</gene>
<dbReference type="Proteomes" id="UP001151760">
    <property type="component" value="Unassembled WGS sequence"/>
</dbReference>
<organism evidence="1 2">
    <name type="scientific">Tanacetum coccineum</name>
    <dbReference type="NCBI Taxonomy" id="301880"/>
    <lineage>
        <taxon>Eukaryota</taxon>
        <taxon>Viridiplantae</taxon>
        <taxon>Streptophyta</taxon>
        <taxon>Embryophyta</taxon>
        <taxon>Tracheophyta</taxon>
        <taxon>Spermatophyta</taxon>
        <taxon>Magnoliopsida</taxon>
        <taxon>eudicotyledons</taxon>
        <taxon>Gunneridae</taxon>
        <taxon>Pentapetalae</taxon>
        <taxon>asterids</taxon>
        <taxon>campanulids</taxon>
        <taxon>Asterales</taxon>
        <taxon>Asteraceae</taxon>
        <taxon>Asteroideae</taxon>
        <taxon>Anthemideae</taxon>
        <taxon>Anthemidinae</taxon>
        <taxon>Tanacetum</taxon>
    </lineage>
</organism>
<name>A0ABQ5CAI6_9ASTR</name>
<reference evidence="1" key="2">
    <citation type="submission" date="2022-01" db="EMBL/GenBank/DDBJ databases">
        <authorList>
            <person name="Yamashiro T."/>
            <person name="Shiraishi A."/>
            <person name="Satake H."/>
            <person name="Nakayama K."/>
        </authorList>
    </citation>
    <scope>NUCLEOTIDE SEQUENCE</scope>
</reference>
<keyword evidence="2" id="KW-1185">Reference proteome</keyword>
<dbReference type="EMBL" id="BQNB010014072">
    <property type="protein sequence ID" value="GJT23633.1"/>
    <property type="molecule type" value="Genomic_DNA"/>
</dbReference>
<protein>
    <submittedName>
        <fullName evidence="1">Uncharacterized protein</fullName>
    </submittedName>
</protein>
<reference evidence="1" key="1">
    <citation type="journal article" date="2022" name="Int. J. Mol. Sci.">
        <title>Draft Genome of Tanacetum Coccineum: Genomic Comparison of Closely Related Tanacetum-Family Plants.</title>
        <authorList>
            <person name="Yamashiro T."/>
            <person name="Shiraishi A."/>
            <person name="Nakayama K."/>
            <person name="Satake H."/>
        </authorList>
    </citation>
    <scope>NUCLEOTIDE SEQUENCE</scope>
</reference>
<comment type="caution">
    <text evidence="1">The sequence shown here is derived from an EMBL/GenBank/DDBJ whole genome shotgun (WGS) entry which is preliminary data.</text>
</comment>
<sequence length="143" mass="16294">MAMISAFTTVDKTAHNSRKFAFTLSPTYYGYWKTMTEKLVDHILVTGKLRCGINDAMDVEDSIDEIRSGNKGKNANHECTDDNVIDNKQCYIPTVTTDENREVVIFDEELVTLGSQKWCKTLCGSFVGYRMSLNELRYNLGRM</sequence>
<proteinExistence type="predicted"/>
<evidence type="ECO:0000313" key="2">
    <source>
        <dbReference type="Proteomes" id="UP001151760"/>
    </source>
</evidence>
<accession>A0ABQ5CAI6</accession>
<evidence type="ECO:0000313" key="1">
    <source>
        <dbReference type="EMBL" id="GJT23633.1"/>
    </source>
</evidence>